<proteinExistence type="inferred from homology"/>
<sequence length="340" mass="38974">MPVLIIIAGVAFVAVLIAVAVLFTKLDILSVHNAEIDKNQTEAIVNLERSMRDLMTNQLKEIRDNVNSSSGEMSKQIHSFTQETVGIREDLKQLQGQVKEVSSFQDIFKSPKLRGEWGEASLEHILSQYFPRELYESQHLFSSGEQVDCVLKLPNGKLLSIDAKFPLENFSKMVNSQNEDDRQRFRKTFVDDVKKKIQDINQKYILPGEGTVEWALMYVPAEAVYTEIVNNSGMDEITVFAASKKVYLTSPNQIYGHLWAIEHWFKDTQVSRQTQKIVERLGKIRQDAEKLMDEFRKLGNHLKNASSAYNDSEKRLTLFEEKVEKLIDTDETKKLNPGEE</sequence>
<evidence type="ECO:0000313" key="7">
    <source>
        <dbReference type="Proteomes" id="UP000229390"/>
    </source>
</evidence>
<dbReference type="GO" id="GO:0006310">
    <property type="term" value="P:DNA recombination"/>
    <property type="evidence" value="ECO:0007669"/>
    <property type="project" value="UniProtKB-KW"/>
</dbReference>
<reference evidence="7" key="1">
    <citation type="submission" date="2017-09" db="EMBL/GenBank/DDBJ databases">
        <title>Depth-based differentiation of microbial function through sediment-hosted aquifers and enrichment of novel symbionts in the deep terrestrial subsurface.</title>
        <authorList>
            <person name="Probst A.J."/>
            <person name="Ladd B."/>
            <person name="Jarett J.K."/>
            <person name="Geller-Mcgrath D.E."/>
            <person name="Sieber C.M.K."/>
            <person name="Emerson J.B."/>
            <person name="Anantharaman K."/>
            <person name="Thomas B.C."/>
            <person name="Malmstrom R."/>
            <person name="Stieglmeier M."/>
            <person name="Klingl A."/>
            <person name="Woyke T."/>
            <person name="Ryan C.M."/>
            <person name="Banfield J.F."/>
        </authorList>
    </citation>
    <scope>NUCLEOTIDE SEQUENCE [LARGE SCALE GENOMIC DNA]</scope>
</reference>
<dbReference type="PANTHER" id="PTHR30563">
    <property type="entry name" value="DNA RECOMBINATION PROTEIN RMUC"/>
    <property type="match status" value="1"/>
</dbReference>
<dbReference type="Proteomes" id="UP000229390">
    <property type="component" value="Unassembled WGS sequence"/>
</dbReference>
<dbReference type="InterPro" id="IPR003798">
    <property type="entry name" value="DNA_recombination_RmuC"/>
</dbReference>
<dbReference type="EMBL" id="PEYE01000037">
    <property type="protein sequence ID" value="PIS38700.1"/>
    <property type="molecule type" value="Genomic_DNA"/>
</dbReference>
<comment type="function">
    <text evidence="1">Involved in DNA recombination.</text>
</comment>
<dbReference type="Pfam" id="PF02646">
    <property type="entry name" value="RmuC"/>
    <property type="match status" value="1"/>
</dbReference>
<evidence type="ECO:0000256" key="5">
    <source>
        <dbReference type="SAM" id="Coils"/>
    </source>
</evidence>
<dbReference type="PANTHER" id="PTHR30563:SF0">
    <property type="entry name" value="DNA RECOMBINATION PROTEIN RMUC"/>
    <property type="match status" value="1"/>
</dbReference>
<evidence type="ECO:0000256" key="3">
    <source>
        <dbReference type="ARBA" id="ARBA00023054"/>
    </source>
</evidence>
<gene>
    <name evidence="6" type="ORF">COT34_02330</name>
</gene>
<comment type="caution">
    <text evidence="6">The sequence shown here is derived from an EMBL/GenBank/DDBJ whole genome shotgun (WGS) entry which is preliminary data.</text>
</comment>
<accession>A0A2M6T058</accession>
<evidence type="ECO:0008006" key="8">
    <source>
        <dbReference type="Google" id="ProtNLM"/>
    </source>
</evidence>
<evidence type="ECO:0000256" key="2">
    <source>
        <dbReference type="ARBA" id="ARBA00009840"/>
    </source>
</evidence>
<keyword evidence="4" id="KW-0233">DNA recombination</keyword>
<evidence type="ECO:0000313" key="6">
    <source>
        <dbReference type="EMBL" id="PIS38700.1"/>
    </source>
</evidence>
<keyword evidence="3 5" id="KW-0175">Coiled coil</keyword>
<name>A0A2M6T058_9BACT</name>
<protein>
    <recommendedName>
        <fullName evidence="8">DNA recombination protein RmuC</fullName>
    </recommendedName>
</protein>
<evidence type="ECO:0000256" key="4">
    <source>
        <dbReference type="ARBA" id="ARBA00023172"/>
    </source>
</evidence>
<evidence type="ECO:0000256" key="1">
    <source>
        <dbReference type="ARBA" id="ARBA00003416"/>
    </source>
</evidence>
<organism evidence="6 7">
    <name type="scientific">Candidatus Nealsonbacteria bacterium CG08_land_8_20_14_0_20_43_11</name>
    <dbReference type="NCBI Taxonomy" id="1974706"/>
    <lineage>
        <taxon>Bacteria</taxon>
        <taxon>Candidatus Nealsoniibacteriota</taxon>
    </lineage>
</organism>
<dbReference type="AlphaFoldDB" id="A0A2M6T058"/>
<comment type="similarity">
    <text evidence="2">Belongs to the RmuC family.</text>
</comment>
<feature type="coiled-coil region" evidence="5">
    <location>
        <begin position="302"/>
        <end position="329"/>
    </location>
</feature>